<dbReference type="RefSeq" id="WP_207341852.1">
    <property type="nucleotide sequence ID" value="NZ_CP074405.1"/>
</dbReference>
<organism evidence="1 2">
    <name type="scientific">Cellulomonas wangleii</name>
    <dbReference type="NCBI Taxonomy" id="2816956"/>
    <lineage>
        <taxon>Bacteria</taxon>
        <taxon>Bacillati</taxon>
        <taxon>Actinomycetota</taxon>
        <taxon>Actinomycetes</taxon>
        <taxon>Micrococcales</taxon>
        <taxon>Cellulomonadaceae</taxon>
        <taxon>Cellulomonas</taxon>
    </lineage>
</organism>
<protein>
    <submittedName>
        <fullName evidence="1">Transposase</fullName>
    </submittedName>
</protein>
<name>A0ABX8D6I7_9CELL</name>
<accession>A0ABX8D6I7</accession>
<sequence length="99" mass="10022">MSDAGRKWGPIGVDEWVAGASALELRLQGQRVLLVGPCPGCGHQIDRDITAAAGVGLVKGSAPERVSVACNCGRHHAGRAADARPAGCGAAGAIRLEAR</sequence>
<keyword evidence="2" id="KW-1185">Reference proteome</keyword>
<gene>
    <name evidence="1" type="ORF">KG103_02045</name>
</gene>
<evidence type="ECO:0000313" key="1">
    <source>
        <dbReference type="EMBL" id="QVI62746.1"/>
    </source>
</evidence>
<proteinExistence type="predicted"/>
<dbReference type="EMBL" id="CP074405">
    <property type="protein sequence ID" value="QVI62746.1"/>
    <property type="molecule type" value="Genomic_DNA"/>
</dbReference>
<dbReference type="Proteomes" id="UP000677804">
    <property type="component" value="Chromosome"/>
</dbReference>
<reference evidence="1 2" key="1">
    <citation type="submission" date="2021-05" db="EMBL/GenBank/DDBJ databases">
        <title>Novel species in genus Cellulomonas.</title>
        <authorList>
            <person name="Zhang G."/>
        </authorList>
    </citation>
    <scope>NUCLEOTIDE SEQUENCE [LARGE SCALE GENOMIC DNA]</scope>
    <source>
        <strain evidence="2">zg-ZUI222</strain>
    </source>
</reference>
<evidence type="ECO:0000313" key="2">
    <source>
        <dbReference type="Proteomes" id="UP000677804"/>
    </source>
</evidence>